<dbReference type="Gene3D" id="3.40.50.720">
    <property type="entry name" value="NAD(P)-binding Rossmann-like Domain"/>
    <property type="match status" value="1"/>
</dbReference>
<dbReference type="InterPro" id="IPR000683">
    <property type="entry name" value="Gfo/Idh/MocA-like_OxRdtase_N"/>
</dbReference>
<dbReference type="InterPro" id="IPR019546">
    <property type="entry name" value="TAT_signal_bac_arc"/>
</dbReference>
<evidence type="ECO:0000313" key="3">
    <source>
        <dbReference type="EMBL" id="TWU49540.1"/>
    </source>
</evidence>
<gene>
    <name evidence="3" type="primary">iolG_12</name>
    <name evidence="3" type="ORF">Poly59_41570</name>
</gene>
<dbReference type="PANTHER" id="PTHR43818">
    <property type="entry name" value="BCDNA.GH03377"/>
    <property type="match status" value="1"/>
</dbReference>
<dbReference type="PROSITE" id="PS51318">
    <property type="entry name" value="TAT"/>
    <property type="match status" value="1"/>
</dbReference>
<evidence type="ECO:0000259" key="2">
    <source>
        <dbReference type="Pfam" id="PF19051"/>
    </source>
</evidence>
<dbReference type="OrthoDB" id="255433at2"/>
<dbReference type="InterPro" id="IPR050463">
    <property type="entry name" value="Gfo/Idh/MocA_oxidrdct_glycsds"/>
</dbReference>
<organism evidence="3 4">
    <name type="scientific">Rubripirellula reticaptiva</name>
    <dbReference type="NCBI Taxonomy" id="2528013"/>
    <lineage>
        <taxon>Bacteria</taxon>
        <taxon>Pseudomonadati</taxon>
        <taxon>Planctomycetota</taxon>
        <taxon>Planctomycetia</taxon>
        <taxon>Pirellulales</taxon>
        <taxon>Pirellulaceae</taxon>
        <taxon>Rubripirellula</taxon>
    </lineage>
</organism>
<dbReference type="PANTHER" id="PTHR43818:SF10">
    <property type="entry name" value="NADH-DEPENDENT DEHYDROGENASE-RELATED"/>
    <property type="match status" value="1"/>
</dbReference>
<keyword evidence="4" id="KW-1185">Reference proteome</keyword>
<dbReference type="NCBIfam" id="TIGR01409">
    <property type="entry name" value="TAT_signal_seq"/>
    <property type="match status" value="1"/>
</dbReference>
<dbReference type="Proteomes" id="UP000317977">
    <property type="component" value="Unassembled WGS sequence"/>
</dbReference>
<proteinExistence type="predicted"/>
<sequence>MSKKSTRRTFLGRSAALTATAGVGYFSSTTPRLFAEETPMQKLSAACIGVGGKGGSDTSHIADNGVQIVGLCDVDGDTLTKKGREFVDAKQFNDFREMLDQLGDKTDIVTVSTPDHTHAVAAVKAMRMKKHVYCQKPLTWSIAEARLMRETAEETGVVTQMGNQGTSQDGLREGVEVIRSGAIGDVSEVHIWSNRPVWPQGQGRPAGSDPVPENLNWDGWIGPAPMRPYKAGAYHSFNWRGWVDFGTGALGDMACHTTNLSVMALNLWDPIAMTAIKNQGIVEGETFPGSSELMFEFPERDGLPACNFHWYDGGNLPPDRITSQLPASFRSRIEALKNDPSQRKTSGAVVVGSKGILFSPDDYGGQYVLLPSEQYVDFKPPAQTLPRIPFDSGVDERQKWEFVSTIKGEYEPGTMSNFGYAGRLTETILAGNLAMRAGEGQRIEWDAKSMTSPNVPEINQFVSRDYREGWALEGLMEAANA</sequence>
<name>A0A5C6EMB5_9BACT</name>
<dbReference type="Gene3D" id="3.30.360.10">
    <property type="entry name" value="Dihydrodipicolinate Reductase, domain 2"/>
    <property type="match status" value="1"/>
</dbReference>
<dbReference type="Pfam" id="PF19051">
    <property type="entry name" value="GFO_IDH_MocA_C2"/>
    <property type="match status" value="1"/>
</dbReference>
<feature type="domain" description="Gfo/Idh/MocA-like oxidoreductase bacterial type C-terminal" evidence="2">
    <location>
        <begin position="208"/>
        <end position="257"/>
    </location>
</feature>
<dbReference type="EC" id="1.1.1.18" evidence="3"/>
<dbReference type="AlphaFoldDB" id="A0A5C6EMB5"/>
<dbReference type="GO" id="GO:0050112">
    <property type="term" value="F:inositol 2-dehydrogenase (NAD+) activity"/>
    <property type="evidence" value="ECO:0007669"/>
    <property type="project" value="UniProtKB-EC"/>
</dbReference>
<keyword evidence="3" id="KW-0560">Oxidoreductase</keyword>
<evidence type="ECO:0000259" key="1">
    <source>
        <dbReference type="Pfam" id="PF01408"/>
    </source>
</evidence>
<evidence type="ECO:0000313" key="4">
    <source>
        <dbReference type="Proteomes" id="UP000317977"/>
    </source>
</evidence>
<dbReference type="Pfam" id="PF01408">
    <property type="entry name" value="GFO_IDH_MocA"/>
    <property type="match status" value="1"/>
</dbReference>
<dbReference type="SUPFAM" id="SSF51735">
    <property type="entry name" value="NAD(P)-binding Rossmann-fold domains"/>
    <property type="match status" value="1"/>
</dbReference>
<protein>
    <submittedName>
        <fullName evidence="3">Inositol 2-dehydrogenase</fullName>
        <ecNumber evidence="3">1.1.1.18</ecNumber>
    </submittedName>
</protein>
<comment type="caution">
    <text evidence="3">The sequence shown here is derived from an EMBL/GenBank/DDBJ whole genome shotgun (WGS) entry which is preliminary data.</text>
</comment>
<dbReference type="InterPro" id="IPR006311">
    <property type="entry name" value="TAT_signal"/>
</dbReference>
<accession>A0A5C6EMB5</accession>
<reference evidence="3 4" key="1">
    <citation type="submission" date="2019-02" db="EMBL/GenBank/DDBJ databases">
        <title>Deep-cultivation of Planctomycetes and their phenomic and genomic characterization uncovers novel biology.</title>
        <authorList>
            <person name="Wiegand S."/>
            <person name="Jogler M."/>
            <person name="Boedeker C."/>
            <person name="Pinto D."/>
            <person name="Vollmers J."/>
            <person name="Rivas-Marin E."/>
            <person name="Kohn T."/>
            <person name="Peeters S.H."/>
            <person name="Heuer A."/>
            <person name="Rast P."/>
            <person name="Oberbeckmann S."/>
            <person name="Bunk B."/>
            <person name="Jeske O."/>
            <person name="Meyerdierks A."/>
            <person name="Storesund J.E."/>
            <person name="Kallscheuer N."/>
            <person name="Luecker S."/>
            <person name="Lage O.M."/>
            <person name="Pohl T."/>
            <person name="Merkel B.J."/>
            <person name="Hornburger P."/>
            <person name="Mueller R.-W."/>
            <person name="Bruemmer F."/>
            <person name="Labrenz M."/>
            <person name="Spormann A.M."/>
            <person name="Op Den Camp H."/>
            <person name="Overmann J."/>
            <person name="Amann R."/>
            <person name="Jetten M.S.M."/>
            <person name="Mascher T."/>
            <person name="Medema M.H."/>
            <person name="Devos D.P."/>
            <person name="Kaster A.-K."/>
            <person name="Ovreas L."/>
            <person name="Rohde M."/>
            <person name="Galperin M.Y."/>
            <person name="Jogler C."/>
        </authorList>
    </citation>
    <scope>NUCLEOTIDE SEQUENCE [LARGE SCALE GENOMIC DNA]</scope>
    <source>
        <strain evidence="3 4">Poly59</strain>
    </source>
</reference>
<dbReference type="RefSeq" id="WP_146535781.1">
    <property type="nucleotide sequence ID" value="NZ_SJPX01000004.1"/>
</dbReference>
<dbReference type="InterPro" id="IPR036291">
    <property type="entry name" value="NAD(P)-bd_dom_sf"/>
</dbReference>
<dbReference type="InterPro" id="IPR043906">
    <property type="entry name" value="Gfo/Idh/MocA_OxRdtase_bact_C"/>
</dbReference>
<dbReference type="GO" id="GO:0000166">
    <property type="term" value="F:nucleotide binding"/>
    <property type="evidence" value="ECO:0007669"/>
    <property type="project" value="InterPro"/>
</dbReference>
<feature type="domain" description="Gfo/Idh/MocA-like oxidoreductase N-terminal" evidence="1">
    <location>
        <begin position="46"/>
        <end position="162"/>
    </location>
</feature>
<dbReference type="SUPFAM" id="SSF55347">
    <property type="entry name" value="Glyceraldehyde-3-phosphate dehydrogenase-like, C-terminal domain"/>
    <property type="match status" value="1"/>
</dbReference>
<dbReference type="EMBL" id="SJPX01000004">
    <property type="protein sequence ID" value="TWU49540.1"/>
    <property type="molecule type" value="Genomic_DNA"/>
</dbReference>